<dbReference type="AlphaFoldDB" id="A0A9N9IFR4"/>
<dbReference type="EMBL" id="CAJVPZ010029003">
    <property type="protein sequence ID" value="CAG8732986.1"/>
    <property type="molecule type" value="Genomic_DNA"/>
</dbReference>
<protein>
    <submittedName>
        <fullName evidence="1">18796_t:CDS:1</fullName>
    </submittedName>
</protein>
<organism evidence="1 2">
    <name type="scientific">Racocetra fulgida</name>
    <dbReference type="NCBI Taxonomy" id="60492"/>
    <lineage>
        <taxon>Eukaryota</taxon>
        <taxon>Fungi</taxon>
        <taxon>Fungi incertae sedis</taxon>
        <taxon>Mucoromycota</taxon>
        <taxon>Glomeromycotina</taxon>
        <taxon>Glomeromycetes</taxon>
        <taxon>Diversisporales</taxon>
        <taxon>Gigasporaceae</taxon>
        <taxon>Racocetra</taxon>
    </lineage>
</organism>
<sequence>ALVFDKTIDSYKWILRYTKKAIRAEPLVFVTDANPVIDMEGYNNIIKCELHSNSSLYNLVKTLDSRLEKEAEWNRFFEYQTLSLCIRLILVGTEETFLERNKENKALINEIDNNINQAMLTVANLLVTKHKSRPKTKRYKAAIEKTH</sequence>
<evidence type="ECO:0000313" key="1">
    <source>
        <dbReference type="EMBL" id="CAG8732986.1"/>
    </source>
</evidence>
<accession>A0A9N9IFR4</accession>
<proteinExistence type="predicted"/>
<reference evidence="1" key="1">
    <citation type="submission" date="2021-06" db="EMBL/GenBank/DDBJ databases">
        <authorList>
            <person name="Kallberg Y."/>
            <person name="Tangrot J."/>
            <person name="Rosling A."/>
        </authorList>
    </citation>
    <scope>NUCLEOTIDE SEQUENCE</scope>
    <source>
        <strain evidence="1">IN212</strain>
    </source>
</reference>
<dbReference type="Proteomes" id="UP000789396">
    <property type="component" value="Unassembled WGS sequence"/>
</dbReference>
<feature type="non-terminal residue" evidence="1">
    <location>
        <position position="147"/>
    </location>
</feature>
<keyword evidence="2" id="KW-1185">Reference proteome</keyword>
<gene>
    <name evidence="1" type="ORF">RFULGI_LOCUS12287</name>
</gene>
<comment type="caution">
    <text evidence="1">The sequence shown here is derived from an EMBL/GenBank/DDBJ whole genome shotgun (WGS) entry which is preliminary data.</text>
</comment>
<evidence type="ECO:0000313" key="2">
    <source>
        <dbReference type="Proteomes" id="UP000789396"/>
    </source>
</evidence>
<name>A0A9N9IFR4_9GLOM</name>